<reference evidence="1 2" key="2">
    <citation type="journal article" date="2022" name="Mol. Ecol. Resour.">
        <title>The genomes of chicory, endive, great burdock and yacon provide insights into Asteraceae paleo-polyploidization history and plant inulin production.</title>
        <authorList>
            <person name="Fan W."/>
            <person name="Wang S."/>
            <person name="Wang H."/>
            <person name="Wang A."/>
            <person name="Jiang F."/>
            <person name="Liu H."/>
            <person name="Zhao H."/>
            <person name="Xu D."/>
            <person name="Zhang Y."/>
        </authorList>
    </citation>
    <scope>NUCLEOTIDE SEQUENCE [LARGE SCALE GENOMIC DNA]</scope>
    <source>
        <strain evidence="2">cv. Punajuju</strain>
        <tissue evidence="1">Leaves</tissue>
    </source>
</reference>
<reference evidence="2" key="1">
    <citation type="journal article" date="2022" name="Mol. Ecol. Resour.">
        <title>The genomes of chicory, endive, great burdock and yacon provide insights into Asteraceae palaeo-polyploidization history and plant inulin production.</title>
        <authorList>
            <person name="Fan W."/>
            <person name="Wang S."/>
            <person name="Wang H."/>
            <person name="Wang A."/>
            <person name="Jiang F."/>
            <person name="Liu H."/>
            <person name="Zhao H."/>
            <person name="Xu D."/>
            <person name="Zhang Y."/>
        </authorList>
    </citation>
    <scope>NUCLEOTIDE SEQUENCE [LARGE SCALE GENOMIC DNA]</scope>
    <source>
        <strain evidence="2">cv. Punajuju</strain>
    </source>
</reference>
<gene>
    <name evidence="1" type="ORF">L2E82_48929</name>
</gene>
<sequence>MRDFVPKNQDLKIRSISEEKKRVSVFYFGRTPKIEFRFLSNYGARKLLLYPYLLLERVALVEAKDEDGGIPLHDACAGVYDYQWNWIIHASILKEGYKC</sequence>
<name>A0ACB8YYW8_CICIN</name>
<evidence type="ECO:0000313" key="1">
    <source>
        <dbReference type="EMBL" id="KAI3690722.1"/>
    </source>
</evidence>
<dbReference type="EMBL" id="CM042017">
    <property type="protein sequence ID" value="KAI3690722.1"/>
    <property type="molecule type" value="Genomic_DNA"/>
</dbReference>
<evidence type="ECO:0000313" key="2">
    <source>
        <dbReference type="Proteomes" id="UP001055811"/>
    </source>
</evidence>
<comment type="caution">
    <text evidence="1">The sequence shown here is derived from an EMBL/GenBank/DDBJ whole genome shotgun (WGS) entry which is preliminary data.</text>
</comment>
<accession>A0ACB8YYW8</accession>
<organism evidence="1 2">
    <name type="scientific">Cichorium intybus</name>
    <name type="common">Chicory</name>
    <dbReference type="NCBI Taxonomy" id="13427"/>
    <lineage>
        <taxon>Eukaryota</taxon>
        <taxon>Viridiplantae</taxon>
        <taxon>Streptophyta</taxon>
        <taxon>Embryophyta</taxon>
        <taxon>Tracheophyta</taxon>
        <taxon>Spermatophyta</taxon>
        <taxon>Magnoliopsida</taxon>
        <taxon>eudicotyledons</taxon>
        <taxon>Gunneridae</taxon>
        <taxon>Pentapetalae</taxon>
        <taxon>asterids</taxon>
        <taxon>campanulids</taxon>
        <taxon>Asterales</taxon>
        <taxon>Asteraceae</taxon>
        <taxon>Cichorioideae</taxon>
        <taxon>Cichorieae</taxon>
        <taxon>Cichoriinae</taxon>
        <taxon>Cichorium</taxon>
    </lineage>
</organism>
<dbReference type="Proteomes" id="UP001055811">
    <property type="component" value="Linkage Group LG09"/>
</dbReference>
<protein>
    <submittedName>
        <fullName evidence="1">Uncharacterized protein</fullName>
    </submittedName>
</protein>
<proteinExistence type="predicted"/>
<keyword evidence="2" id="KW-1185">Reference proteome</keyword>